<evidence type="ECO:0000313" key="3">
    <source>
        <dbReference type="EMBL" id="RFC55989.1"/>
    </source>
</evidence>
<reference evidence="3 4" key="1">
    <citation type="submission" date="2018-08" db="EMBL/GenBank/DDBJ databases">
        <title>The draft genome squence of Brumimicrobium sp. N62.</title>
        <authorList>
            <person name="Du Z.-J."/>
            <person name="Luo H.-R."/>
        </authorList>
    </citation>
    <scope>NUCLEOTIDE SEQUENCE [LARGE SCALE GENOMIC DNA]</scope>
    <source>
        <strain evidence="3 4">N62</strain>
    </source>
</reference>
<evidence type="ECO:0000313" key="4">
    <source>
        <dbReference type="Proteomes" id="UP000257127"/>
    </source>
</evidence>
<protein>
    <recommendedName>
        <fullName evidence="2">Putative beta-lactamase-inhibitor-like PepSY-like domain-containing protein</fullName>
    </recommendedName>
</protein>
<feature type="domain" description="Putative beta-lactamase-inhibitor-like PepSY-like" evidence="2">
    <location>
        <begin position="55"/>
        <end position="143"/>
    </location>
</feature>
<dbReference type="OrthoDB" id="1121502at2"/>
<sequence length="146" mass="16369">MKTKAIQLVAALLIGTGTLFAQDIPQNQVPSVVVNNFKKEFPKAVDIEWEMKGEQYNVEFEIGWSKDFEAWFSADGTIIRYTEEISQSELPSDVKSAITKNYPGYSIDDVEKLVSGKEVSYEVELEKGSEDVDVIFSENGSVISFK</sequence>
<evidence type="ECO:0000256" key="1">
    <source>
        <dbReference type="SAM" id="SignalP"/>
    </source>
</evidence>
<keyword evidence="4" id="KW-1185">Reference proteome</keyword>
<dbReference type="AlphaFoldDB" id="A0A3E1F2K4"/>
<organism evidence="3 4">
    <name type="scientific">Brumimicrobium aurantiacum</name>
    <dbReference type="NCBI Taxonomy" id="1737063"/>
    <lineage>
        <taxon>Bacteria</taxon>
        <taxon>Pseudomonadati</taxon>
        <taxon>Bacteroidota</taxon>
        <taxon>Flavobacteriia</taxon>
        <taxon>Flavobacteriales</taxon>
        <taxon>Crocinitomicaceae</taxon>
        <taxon>Brumimicrobium</taxon>
    </lineage>
</organism>
<feature type="signal peptide" evidence="1">
    <location>
        <begin position="1"/>
        <end position="21"/>
    </location>
</feature>
<gene>
    <name evidence="3" type="ORF">DXU93_02605</name>
</gene>
<dbReference type="Proteomes" id="UP000257127">
    <property type="component" value="Unassembled WGS sequence"/>
</dbReference>
<proteinExistence type="predicted"/>
<dbReference type="Pfam" id="PF11396">
    <property type="entry name" value="PepSY_like"/>
    <property type="match status" value="1"/>
</dbReference>
<keyword evidence="1" id="KW-0732">Signal</keyword>
<feature type="chain" id="PRO_5017693708" description="Putative beta-lactamase-inhibitor-like PepSY-like domain-containing protein" evidence="1">
    <location>
        <begin position="22"/>
        <end position="146"/>
    </location>
</feature>
<comment type="caution">
    <text evidence="3">The sequence shown here is derived from an EMBL/GenBank/DDBJ whole genome shotgun (WGS) entry which is preliminary data.</text>
</comment>
<dbReference type="EMBL" id="QURB01000001">
    <property type="protein sequence ID" value="RFC55989.1"/>
    <property type="molecule type" value="Genomic_DNA"/>
</dbReference>
<accession>A0A3E1F2K4</accession>
<evidence type="ECO:0000259" key="2">
    <source>
        <dbReference type="Pfam" id="PF11396"/>
    </source>
</evidence>
<dbReference type="SUPFAM" id="SSF160574">
    <property type="entry name" value="BT0923-like"/>
    <property type="match status" value="1"/>
</dbReference>
<dbReference type="InterPro" id="IPR021533">
    <property type="entry name" value="PepSY-like"/>
</dbReference>
<dbReference type="Gene3D" id="3.10.450.360">
    <property type="match status" value="1"/>
</dbReference>
<name>A0A3E1F2K4_9FLAO</name>